<protein>
    <submittedName>
        <fullName evidence="2">Uncharacterized protein</fullName>
    </submittedName>
</protein>
<feature type="compositionally biased region" description="Basic and acidic residues" evidence="1">
    <location>
        <begin position="84"/>
        <end position="96"/>
    </location>
</feature>
<evidence type="ECO:0000313" key="3">
    <source>
        <dbReference type="Proteomes" id="UP000298652"/>
    </source>
</evidence>
<evidence type="ECO:0000256" key="1">
    <source>
        <dbReference type="SAM" id="MobiDB-lite"/>
    </source>
</evidence>
<organism evidence="2 3">
    <name type="scientific">Setaria viridis</name>
    <name type="common">Green bristlegrass</name>
    <name type="synonym">Setaria italica subsp. viridis</name>
    <dbReference type="NCBI Taxonomy" id="4556"/>
    <lineage>
        <taxon>Eukaryota</taxon>
        <taxon>Viridiplantae</taxon>
        <taxon>Streptophyta</taxon>
        <taxon>Embryophyta</taxon>
        <taxon>Tracheophyta</taxon>
        <taxon>Spermatophyta</taxon>
        <taxon>Magnoliopsida</taxon>
        <taxon>Liliopsida</taxon>
        <taxon>Poales</taxon>
        <taxon>Poaceae</taxon>
        <taxon>PACMAD clade</taxon>
        <taxon>Panicoideae</taxon>
        <taxon>Panicodae</taxon>
        <taxon>Paniceae</taxon>
        <taxon>Cenchrinae</taxon>
        <taxon>Setaria</taxon>
    </lineage>
</organism>
<feature type="region of interest" description="Disordered" evidence="1">
    <location>
        <begin position="83"/>
        <end position="111"/>
    </location>
</feature>
<name>A0A4U6SXE6_SETVI</name>
<evidence type="ECO:0000313" key="2">
    <source>
        <dbReference type="EMBL" id="TKV93659.1"/>
    </source>
</evidence>
<dbReference type="Proteomes" id="UP000298652">
    <property type="component" value="Chromosome 9"/>
</dbReference>
<proteinExistence type="predicted"/>
<dbReference type="AlphaFoldDB" id="A0A4U6SXE6"/>
<dbReference type="Gramene" id="TKV93659">
    <property type="protein sequence ID" value="TKV93659"/>
    <property type="gene ID" value="SEVIR_9G239900v2"/>
</dbReference>
<accession>A0A4U6SXE6</accession>
<reference evidence="2" key="1">
    <citation type="submission" date="2019-03" db="EMBL/GenBank/DDBJ databases">
        <title>WGS assembly of Setaria viridis.</title>
        <authorList>
            <person name="Huang P."/>
            <person name="Jenkins J."/>
            <person name="Grimwood J."/>
            <person name="Barry K."/>
            <person name="Healey A."/>
            <person name="Mamidi S."/>
            <person name="Sreedasyam A."/>
            <person name="Shu S."/>
            <person name="Feldman M."/>
            <person name="Wu J."/>
            <person name="Yu Y."/>
            <person name="Chen C."/>
            <person name="Johnson J."/>
            <person name="Rokhsar D."/>
            <person name="Baxter I."/>
            <person name="Schmutz J."/>
            <person name="Brutnell T."/>
            <person name="Kellogg E."/>
        </authorList>
    </citation>
    <scope>NUCLEOTIDE SEQUENCE [LARGE SCALE GENOMIC DNA]</scope>
</reference>
<gene>
    <name evidence="2" type="ORF">SEVIR_9G239900v2</name>
</gene>
<sequence length="111" mass="12281">MLNLKAKLVEGKVLPNKALAQYLDLKGGPTDTLVYAAVEKAYPTYEALYKVIQVVHNMLNHGNYKVGQLVASGEFLVKCQSPTDADRLHEAPERGKSPKNVRRKGSSKDEK</sequence>
<dbReference type="EMBL" id="CM016560">
    <property type="protein sequence ID" value="TKV93659.1"/>
    <property type="molecule type" value="Genomic_DNA"/>
</dbReference>
<keyword evidence="3" id="KW-1185">Reference proteome</keyword>